<keyword evidence="5 6" id="KW-0472">Membrane</keyword>
<feature type="transmembrane region" description="Helical" evidence="6">
    <location>
        <begin position="403"/>
        <end position="433"/>
    </location>
</feature>
<feature type="transmembrane region" description="Helical" evidence="6">
    <location>
        <begin position="303"/>
        <end position="326"/>
    </location>
</feature>
<dbReference type="InterPro" id="IPR002549">
    <property type="entry name" value="AI-2E-like"/>
</dbReference>
<evidence type="ECO:0000313" key="7">
    <source>
        <dbReference type="EMBL" id="KAB0451828.1"/>
    </source>
</evidence>
<comment type="subcellular location">
    <subcellularLocation>
        <location evidence="1">Membrane</location>
        <topology evidence="1">Multi-pass membrane protein</topology>
    </subcellularLocation>
</comment>
<name>A0A643CKJ4_ANAMA</name>
<evidence type="ECO:0000256" key="4">
    <source>
        <dbReference type="ARBA" id="ARBA00022989"/>
    </source>
</evidence>
<feature type="transmembrane region" description="Helical" evidence="6">
    <location>
        <begin position="261"/>
        <end position="282"/>
    </location>
</feature>
<dbReference type="GO" id="GO:0016020">
    <property type="term" value="C:membrane"/>
    <property type="evidence" value="ECO:0007669"/>
    <property type="project" value="UniProtKB-SubCell"/>
</dbReference>
<reference evidence="7" key="1">
    <citation type="submission" date="2019-08" db="EMBL/GenBank/DDBJ databases">
        <authorList>
            <person name="Amaro Estrada I."/>
            <person name="Quiroz Castaneda R.E."/>
            <person name="Martinez Ocampo F."/>
            <person name="Rodriguez Camarillo S.D."/>
        </authorList>
    </citation>
    <scope>NUCLEOTIDE SEQUENCE</scope>
    <source>
        <strain evidence="7">MEX-30-184-02</strain>
    </source>
</reference>
<dbReference type="OMA" id="WVLMRVI"/>
<dbReference type="PANTHER" id="PTHR21716">
    <property type="entry name" value="TRANSMEMBRANE PROTEIN"/>
    <property type="match status" value="1"/>
</dbReference>
<evidence type="ECO:0000256" key="1">
    <source>
        <dbReference type="ARBA" id="ARBA00004141"/>
    </source>
</evidence>
<gene>
    <name evidence="7" type="ORF">FY207_03020</name>
</gene>
<evidence type="ECO:0000256" key="2">
    <source>
        <dbReference type="ARBA" id="ARBA00009773"/>
    </source>
</evidence>
<feature type="transmembrane region" description="Helical" evidence="6">
    <location>
        <begin position="91"/>
        <end position="124"/>
    </location>
</feature>
<organism evidence="7">
    <name type="scientific">Anaplasma marginale</name>
    <dbReference type="NCBI Taxonomy" id="770"/>
    <lineage>
        <taxon>Bacteria</taxon>
        <taxon>Pseudomonadati</taxon>
        <taxon>Pseudomonadota</taxon>
        <taxon>Alphaproteobacteria</taxon>
        <taxon>Rickettsiales</taxon>
        <taxon>Anaplasmataceae</taxon>
        <taxon>Anaplasma</taxon>
    </lineage>
</organism>
<dbReference type="PANTHER" id="PTHR21716:SF64">
    <property type="entry name" value="AI-2 TRANSPORT PROTEIN TQSA"/>
    <property type="match status" value="1"/>
</dbReference>
<evidence type="ECO:0000256" key="3">
    <source>
        <dbReference type="ARBA" id="ARBA00022692"/>
    </source>
</evidence>
<evidence type="ECO:0000256" key="6">
    <source>
        <dbReference type="SAM" id="Phobius"/>
    </source>
</evidence>
<accession>A0A643CKJ4</accession>
<feature type="transmembrane region" description="Helical" evidence="6">
    <location>
        <begin position="56"/>
        <end position="79"/>
    </location>
</feature>
<feature type="transmembrane region" description="Helical" evidence="6">
    <location>
        <begin position="365"/>
        <end position="383"/>
    </location>
</feature>
<proteinExistence type="inferred from homology"/>
<feature type="transmembrane region" description="Helical" evidence="6">
    <location>
        <begin position="144"/>
        <end position="166"/>
    </location>
</feature>
<dbReference type="GO" id="GO:0055085">
    <property type="term" value="P:transmembrane transport"/>
    <property type="evidence" value="ECO:0007669"/>
    <property type="project" value="TreeGrafter"/>
</dbReference>
<comment type="similarity">
    <text evidence="2">Belongs to the autoinducer-2 exporter (AI-2E) (TC 2.A.86) family.</text>
</comment>
<keyword evidence="4 6" id="KW-1133">Transmembrane helix</keyword>
<keyword evidence="3 6" id="KW-0812">Transmembrane</keyword>
<dbReference type="EMBL" id="VTCY01000008">
    <property type="protein sequence ID" value="KAB0451828.1"/>
    <property type="molecule type" value="Genomic_DNA"/>
</dbReference>
<comment type="caution">
    <text evidence="7">The sequence shown here is derived from an EMBL/GenBank/DDBJ whole genome shotgun (WGS) entry which is preliminary data.</text>
</comment>
<protein>
    <submittedName>
        <fullName evidence="7">AI-2E family transporter</fullName>
    </submittedName>
</protein>
<evidence type="ECO:0000256" key="5">
    <source>
        <dbReference type="ARBA" id="ARBA00023136"/>
    </source>
</evidence>
<dbReference type="AlphaFoldDB" id="A0A643CKJ4"/>
<dbReference type="Pfam" id="PF01594">
    <property type="entry name" value="AI-2E_transport"/>
    <property type="match status" value="1"/>
</dbReference>
<feature type="transmembrane region" description="Helical" evidence="6">
    <location>
        <begin position="332"/>
        <end position="353"/>
    </location>
</feature>
<sequence>MFVARIWSTANVEIRWVSVGRRTFCLARKLFGLRLVSNAHGQHIFWAYRHQSPARYNILIIIEPSSLILYNACGLLPVLSHKVAKGEGVKYLNCLLGAGCAAVLVFVMRPVLPLCCVAAVLAYLLNPLVNRLESIGLPRPVSSFAIIFSSVGVFAALLVFLVPIAYSQTLALAKLLVDKLPFAGVEGIKNALLAYDMLRYDGVIGAMNPEALSPHNLFSGNHVEFIKLLDGLYKNFIKVAVGVVQSGVGIGTIAAKVFITLLLLFYILGSWPIVVKNALLMVPRHYLEGFSHCMSKIDSIVSAYIRGQTTVCLIMLIYYCICFAVVGLEYSLVLGVISGIMTFIPYIGPILCASLGACLAILQDFSWTGTAAVILVFVVGNVVESNIITPVLLSKKLDLNPGWVVIGMVVFSAHAGLLGALVSIPVTAIVSVLTHFAVEKYKHSNFYLGK</sequence>